<feature type="compositionally biased region" description="Low complexity" evidence="3">
    <location>
        <begin position="494"/>
        <end position="507"/>
    </location>
</feature>
<feature type="domain" description="K Homology" evidence="4">
    <location>
        <begin position="5"/>
        <end position="77"/>
    </location>
</feature>
<dbReference type="PROSITE" id="PS50084">
    <property type="entry name" value="KH_TYPE_1"/>
    <property type="match status" value="2"/>
</dbReference>
<feature type="compositionally biased region" description="Polar residues" evidence="3">
    <location>
        <begin position="424"/>
        <end position="444"/>
    </location>
</feature>
<feature type="compositionally biased region" description="Basic and acidic residues" evidence="3">
    <location>
        <begin position="447"/>
        <end position="469"/>
    </location>
</feature>
<dbReference type="SMART" id="SM00322">
    <property type="entry name" value="KH"/>
    <property type="match status" value="3"/>
</dbReference>
<feature type="compositionally biased region" description="Basic and acidic residues" evidence="3">
    <location>
        <begin position="1509"/>
        <end position="1536"/>
    </location>
</feature>
<dbReference type="EMBL" id="VJMJ01000137">
    <property type="protein sequence ID" value="KAF0732076.1"/>
    <property type="molecule type" value="Genomic_DNA"/>
</dbReference>
<keyword evidence="1" id="KW-0677">Repeat</keyword>
<organism evidence="5 6">
    <name type="scientific">Aphanomyces euteiches</name>
    <dbReference type="NCBI Taxonomy" id="100861"/>
    <lineage>
        <taxon>Eukaryota</taxon>
        <taxon>Sar</taxon>
        <taxon>Stramenopiles</taxon>
        <taxon>Oomycota</taxon>
        <taxon>Saprolegniomycetes</taxon>
        <taxon>Saprolegniales</taxon>
        <taxon>Verrucalvaceae</taxon>
        <taxon>Aphanomyces</taxon>
    </lineage>
</organism>
<dbReference type="Proteomes" id="UP000481153">
    <property type="component" value="Unassembled WGS sequence"/>
</dbReference>
<sequence length="1809" mass="199435">MDMEKRVHVHIIIPTRTVPLLLGKQGSNIKRLAHRSAVYLTIRPPESSPHVDDRVLVVTGGLKNIHNAIRDVISDIQSGTKCNMIDTEAEVLPGKSILQIPSSFATKLMASKAKELQEIAKQSGARFQLTPVEDMALGSTIRRLFITGSDVSCRTAVARVLQKLHEFNQLPLDNRQEEMTLKMMVPHEAMQYLTKPTIQHIMMSQGVVIKHFPIDELKESIVTISGTLTKVFKAQTELMRVLDSYNILMVFTHTKKQLSPTNARRVEFERHLPNDGRHVEYERLPPSRWNMAPNPREVVREYNDEIRQPHPKQTRDFPNRSRSNDYRTPRDGRSGPDDRSFMGQKQPTHENVGEANQLKPHSTTEPLRTPNGGKAARPSDPRRKVMSVSSSVGDSMSPRDDMRRSKPVDPRRQVVAQAHDISSLKPTDTRTSQLGVSTYGSVSQKPVDPRLHSQLHRDDPVEKPSDPRARPRPTSNTTENTIIERATERTAPEPTLSATLSTPTTQQRDLQTSTVKPVDPRARVQSLLNPDSPAGKPVDPRVKPYLLSPSNATDSQTRQTSSSRPTGPANHGKLNRQSITDSSDSSAPVAKPVDPRKRSIPLVAFTNTASYQSDSRKPEVNGQTSRSAADKNTLMPQTSSPPAIPHSTQSANTSINCLDTNATVNANAPLMTKISLSKDNDQSQWNAKSLLNIGPPKSSGKNSNGLKTGHHEAPSHAIDEYDADPNDIPVVILGTKPRARKPLPNIDLTIDSDSDTVSPQNLDNGRIKKEPNVFDLTQVQQIGDVAKSSSSVKNVGLMENLRSSPENHMNAMSTSQNGVTRPISSSIPLDVTDSPISPIRQVSKNVNQPADPRGRPKTKEEGPGNTVKQNLSSKNKQLDTEGQFILPKPKQQQVEMKLTTKDTSSAVGDTNVDYQLKIKEFYTNHRPEKLHLLDTLLLTYKGREQELINMLNTIESKSRQKISTSQSQIGASPSTSSKLRSATASASLVSPISTTTNAAPTHSIASDVPSSQKPHVSPPPSTNQTPIDYRAKVIAHYQQYSPEKLGSVDSILLKYKGKEEELLKSLSLVESAFSKKVTLKSPVSLTQYDQSRKEARDAMPTLSVFPPSKSNPVNSKKSNLPMINQEQDASKTDYRAKVLEHYTKFSPERLKDIDSIMLKHKGKEEELLKTLKYVEVCHLAAPKIAAAAGAITQRSLGFAPSNYVVTPTGHDTEESATKSQTIKFLPDTEKSDIQSIPPTKKATGITSPVLVDYHAKVSEHYKNYCPQKLHEVDAIMEEYKGNEKNLLIELKKLQSYHPGVTPALPKAKKTSTLATEVSSINDEVDTTSDGGVKSANIQTEQTRSISTPSNSAVSNSCGGKIYSRERHSPTHATTPESCPRTTVNINVFKAKDTCGVELETSQAFGSTVYKAATAPHNNGMATSATTLASDESSEVQEQVEKSPDRNENVTKNSDDVSNSILHSPTVTRDFASHFLSRSNVVEPINQEGYIPAQPSSRSLEAPTIISSNDKPKDDQMESHSTHQMHSEFEVNKRQKSDSVGIHKPLQAKIENSTPSIADVLQNPSLNTQVSDKPDTPKPDEYHIREINDPPLDKQLATNTFIDEAKESINVAPGVENRTLKSPIVEVPGVPQPRVSYSSDDDAHAPSGLAYQNQSFSHSDSSSHQIGTLVPMDWSSNTTNSDQTWSRYPARNSSYNLSPRDRKRQHEYDIREENKRRALAMRPGQMMLHEQQAEIETQVEIRVSGAIAQQVVGMGGLGLVEISRISNAVLRLESNPQDPNGIKIVVIGNLASVMVAQQEILLRSQPVRRL</sequence>
<feature type="compositionally biased region" description="Polar residues" evidence="3">
    <location>
        <begin position="1673"/>
        <end position="1696"/>
    </location>
</feature>
<feature type="region of interest" description="Disordered" evidence="3">
    <location>
        <begin position="993"/>
        <end position="1026"/>
    </location>
</feature>
<feature type="compositionally biased region" description="Low complexity" evidence="3">
    <location>
        <begin position="386"/>
        <end position="396"/>
    </location>
</feature>
<feature type="compositionally biased region" description="Polar residues" evidence="3">
    <location>
        <begin position="802"/>
        <end position="827"/>
    </location>
</feature>
<feature type="compositionally biased region" description="Basic and acidic residues" evidence="3">
    <location>
        <begin position="852"/>
        <end position="862"/>
    </location>
</feature>
<feature type="compositionally biased region" description="Polar residues" evidence="3">
    <location>
        <begin position="575"/>
        <end position="586"/>
    </location>
</feature>
<feature type="compositionally biased region" description="Polar residues" evidence="3">
    <location>
        <begin position="866"/>
        <end position="875"/>
    </location>
</feature>
<feature type="region of interest" description="Disordered" evidence="3">
    <location>
        <begin position="1622"/>
        <end position="1705"/>
    </location>
</feature>
<dbReference type="Gene3D" id="3.30.310.210">
    <property type="match status" value="1"/>
</dbReference>
<dbReference type="GO" id="GO:0003723">
    <property type="term" value="F:RNA binding"/>
    <property type="evidence" value="ECO:0007669"/>
    <property type="project" value="UniProtKB-UniRule"/>
</dbReference>
<dbReference type="InterPro" id="IPR004088">
    <property type="entry name" value="KH_dom_type_1"/>
</dbReference>
<feature type="compositionally biased region" description="Basic and acidic residues" evidence="3">
    <location>
        <begin position="303"/>
        <end position="340"/>
    </location>
</feature>
<protein>
    <recommendedName>
        <fullName evidence="4">K Homology domain-containing protein</fullName>
    </recommendedName>
</protein>
<feature type="region of interest" description="Disordered" evidence="3">
    <location>
        <begin position="1420"/>
        <end position="1461"/>
    </location>
</feature>
<feature type="region of interest" description="Disordered" evidence="3">
    <location>
        <begin position="689"/>
        <end position="712"/>
    </location>
</feature>
<feature type="compositionally biased region" description="Basic and acidic residues" evidence="3">
    <location>
        <begin position="1438"/>
        <end position="1454"/>
    </location>
</feature>
<evidence type="ECO:0000256" key="1">
    <source>
        <dbReference type="ARBA" id="ARBA00022737"/>
    </source>
</evidence>
<dbReference type="PANTHER" id="PTHR10288">
    <property type="entry name" value="KH DOMAIN CONTAINING RNA BINDING PROTEIN"/>
    <property type="match status" value="1"/>
</dbReference>
<dbReference type="Gene3D" id="3.30.1370.10">
    <property type="entry name" value="K Homology domain, type 1"/>
    <property type="match status" value="1"/>
</dbReference>
<dbReference type="CDD" id="cd00105">
    <property type="entry name" value="KH-I"/>
    <property type="match status" value="1"/>
</dbReference>
<feature type="compositionally biased region" description="Low complexity" evidence="3">
    <location>
        <begin position="555"/>
        <end position="564"/>
    </location>
</feature>
<feature type="region of interest" description="Disordered" evidence="3">
    <location>
        <begin position="802"/>
        <end position="876"/>
    </location>
</feature>
<evidence type="ECO:0000259" key="4">
    <source>
        <dbReference type="SMART" id="SM00322"/>
    </source>
</evidence>
<name>A0A6G0WWX5_9STRA</name>
<evidence type="ECO:0000313" key="6">
    <source>
        <dbReference type="Proteomes" id="UP000481153"/>
    </source>
</evidence>
<proteinExistence type="predicted"/>
<comment type="caution">
    <text evidence="5">The sequence shown here is derived from an EMBL/GenBank/DDBJ whole genome shotgun (WGS) entry which is preliminary data.</text>
</comment>
<feature type="region of interest" description="Disordered" evidence="3">
    <location>
        <begin position="744"/>
        <end position="766"/>
    </location>
</feature>
<feature type="compositionally biased region" description="Polar residues" evidence="3">
    <location>
        <begin position="1420"/>
        <end position="1430"/>
    </location>
</feature>
<dbReference type="Pfam" id="PF00013">
    <property type="entry name" value="KH_1"/>
    <property type="match status" value="1"/>
</dbReference>
<feature type="region of interest" description="Disordered" evidence="3">
    <location>
        <begin position="958"/>
        <end position="978"/>
    </location>
</feature>
<keyword evidence="2" id="KW-0694">RNA-binding</keyword>
<evidence type="ECO:0000313" key="5">
    <source>
        <dbReference type="EMBL" id="KAF0732076.1"/>
    </source>
</evidence>
<feature type="compositionally biased region" description="Polar residues" evidence="3">
    <location>
        <begin position="993"/>
        <end position="1014"/>
    </location>
</feature>
<feature type="compositionally biased region" description="Low complexity" evidence="3">
    <location>
        <begin position="1654"/>
        <end position="1663"/>
    </location>
</feature>
<feature type="compositionally biased region" description="Polar residues" evidence="3">
    <location>
        <begin position="1493"/>
        <end position="1508"/>
    </location>
</feature>
<reference evidence="5 6" key="1">
    <citation type="submission" date="2019-07" db="EMBL/GenBank/DDBJ databases">
        <title>Genomics analysis of Aphanomyces spp. identifies a new class of oomycete effector associated with host adaptation.</title>
        <authorList>
            <person name="Gaulin E."/>
        </authorList>
    </citation>
    <scope>NUCLEOTIDE SEQUENCE [LARGE SCALE GENOMIC DNA]</scope>
    <source>
        <strain evidence="5 6">ATCC 201684</strain>
    </source>
</reference>
<keyword evidence="6" id="KW-1185">Reference proteome</keyword>
<gene>
    <name evidence="5" type="ORF">Ae201684_010729</name>
</gene>
<feature type="compositionally biased region" description="Basic and acidic residues" evidence="3">
    <location>
        <begin position="397"/>
        <end position="412"/>
    </location>
</feature>
<evidence type="ECO:0000256" key="2">
    <source>
        <dbReference type="PROSITE-ProRule" id="PRU00117"/>
    </source>
</evidence>
<feature type="domain" description="K Homology" evidence="4">
    <location>
        <begin position="92"/>
        <end position="165"/>
    </location>
</feature>
<dbReference type="InterPro" id="IPR036612">
    <property type="entry name" value="KH_dom_type_1_sf"/>
</dbReference>
<feature type="region of interest" description="Disordered" evidence="3">
    <location>
        <begin position="303"/>
        <end position="652"/>
    </location>
</feature>
<accession>A0A6G0WWX5</accession>
<evidence type="ECO:0000256" key="3">
    <source>
        <dbReference type="SAM" id="MobiDB-lite"/>
    </source>
</evidence>
<dbReference type="InterPro" id="IPR004087">
    <property type="entry name" value="KH_dom"/>
</dbReference>
<feature type="domain" description="K Homology" evidence="4">
    <location>
        <begin position="1734"/>
        <end position="1804"/>
    </location>
</feature>
<dbReference type="SUPFAM" id="SSF54791">
    <property type="entry name" value="Eukaryotic type KH-domain (KH-domain type I)"/>
    <property type="match status" value="2"/>
</dbReference>
<feature type="compositionally biased region" description="Polar residues" evidence="3">
    <location>
        <begin position="634"/>
        <end position="652"/>
    </location>
</feature>
<dbReference type="VEuPathDB" id="FungiDB:AeMF1_001046"/>
<feature type="region of interest" description="Disordered" evidence="3">
    <location>
        <begin position="1486"/>
        <end position="1538"/>
    </location>
</feature>